<dbReference type="Gene3D" id="2.60.120.200">
    <property type="match status" value="1"/>
</dbReference>
<dbReference type="EMBL" id="CP015163">
    <property type="protein sequence ID" value="AXB41155.1"/>
    <property type="molecule type" value="Genomic_DNA"/>
</dbReference>
<evidence type="ECO:0000313" key="4">
    <source>
        <dbReference type="Proteomes" id="UP000250434"/>
    </source>
</evidence>
<keyword evidence="1" id="KW-0812">Transmembrane</keyword>
<organism evidence="3 4">
    <name type="scientific">Amycolatopsis albispora</name>
    <dbReference type="NCBI Taxonomy" id="1804986"/>
    <lineage>
        <taxon>Bacteria</taxon>
        <taxon>Bacillati</taxon>
        <taxon>Actinomycetota</taxon>
        <taxon>Actinomycetes</taxon>
        <taxon>Pseudonocardiales</taxon>
        <taxon>Pseudonocardiaceae</taxon>
        <taxon>Amycolatopsis</taxon>
    </lineage>
</organism>
<evidence type="ECO:0000256" key="1">
    <source>
        <dbReference type="SAM" id="Phobius"/>
    </source>
</evidence>
<accession>A0A344KZD1</accession>
<dbReference type="RefSeq" id="WP_113690443.1">
    <property type="nucleotide sequence ID" value="NZ_CP015163.1"/>
</dbReference>
<evidence type="ECO:0000256" key="2">
    <source>
        <dbReference type="SAM" id="SignalP"/>
    </source>
</evidence>
<protein>
    <recommendedName>
        <fullName evidence="5">DUF1349 domain-containing protein</fullName>
    </recommendedName>
</protein>
<dbReference type="OrthoDB" id="185815at2"/>
<sequence length="446" mass="45736">MKPFFALLAAALCTVLLGVLPAVANRSTCSTGDVEVACPSDPVGPHGRAVSDQFTFAHRPLGTDGVLTARLTSMTGVITYPPPDHDRITEGLVPWAKAGLLVKDGLGQGSSYAAIMMTGAHGVRLQHDYVHDTAGSATGANWLRLTRSGDTITGYESADGVTWTPVGTAVLTGLPPTVQVGLFVASPGDLTLGEGGTQVRFTQASATFDQVTVTGAADTGWAGNTMGQLGETDWERLHRAPGVVEQNGTITVTGSGDIGPVGTVGGASLESTLLGLPVLVIVAAVVGARFTGRRVLLGGAAFAAGLVAAGLTLPVGVLAVRAVGGTVLPVDAFTWARVILGVACLVALFALLAHALRSWLAAVAVTVVPYLLAVFPVLPAEVADWLLRITPAAGFAVLQTGEEYPQVLADFSPSAGYFPLPWWAGLAITGAFTAFALWGRPTRVVA</sequence>
<gene>
    <name evidence="3" type="ORF">A4R43_00355</name>
</gene>
<reference evidence="3 4" key="1">
    <citation type="submission" date="2016-04" db="EMBL/GenBank/DDBJ databases">
        <title>Complete genome sequence and analysis of deep-sea sediment isolate, Amycolatopsis sp. WP1.</title>
        <authorList>
            <person name="Wang H."/>
            <person name="Chen S."/>
            <person name="Wu Q."/>
        </authorList>
    </citation>
    <scope>NUCLEOTIDE SEQUENCE [LARGE SCALE GENOMIC DNA]</scope>
    <source>
        <strain evidence="3 4">WP1</strain>
    </source>
</reference>
<dbReference type="Proteomes" id="UP000250434">
    <property type="component" value="Chromosome"/>
</dbReference>
<feature type="transmembrane region" description="Helical" evidence="1">
    <location>
        <begin position="332"/>
        <end position="352"/>
    </location>
</feature>
<dbReference type="KEGG" id="aab:A4R43_00355"/>
<keyword evidence="1" id="KW-0472">Membrane</keyword>
<proteinExistence type="predicted"/>
<feature type="chain" id="PRO_5016674419" description="DUF1349 domain-containing protein" evidence="2">
    <location>
        <begin position="25"/>
        <end position="446"/>
    </location>
</feature>
<keyword evidence="1" id="KW-1133">Transmembrane helix</keyword>
<feature type="signal peptide" evidence="2">
    <location>
        <begin position="1"/>
        <end position="24"/>
    </location>
</feature>
<keyword evidence="4" id="KW-1185">Reference proteome</keyword>
<name>A0A344KZD1_9PSEU</name>
<keyword evidence="2" id="KW-0732">Signal</keyword>
<feature type="transmembrane region" description="Helical" evidence="1">
    <location>
        <begin position="359"/>
        <end position="378"/>
    </location>
</feature>
<feature type="transmembrane region" description="Helical" evidence="1">
    <location>
        <begin position="420"/>
        <end position="438"/>
    </location>
</feature>
<dbReference type="AlphaFoldDB" id="A0A344KZD1"/>
<evidence type="ECO:0000313" key="3">
    <source>
        <dbReference type="EMBL" id="AXB41155.1"/>
    </source>
</evidence>
<feature type="transmembrane region" description="Helical" evidence="1">
    <location>
        <begin position="295"/>
        <end position="320"/>
    </location>
</feature>
<evidence type="ECO:0008006" key="5">
    <source>
        <dbReference type="Google" id="ProtNLM"/>
    </source>
</evidence>